<comment type="caution">
    <text evidence="2">The sequence shown here is derived from an EMBL/GenBank/DDBJ whole genome shotgun (WGS) entry which is preliminary data.</text>
</comment>
<feature type="signal peptide" evidence="1">
    <location>
        <begin position="1"/>
        <end position="19"/>
    </location>
</feature>
<name>A0AAN8JC26_PATCE</name>
<gene>
    <name evidence="2" type="ORF">SNE40_017937</name>
</gene>
<accession>A0AAN8JC26</accession>
<keyword evidence="3" id="KW-1185">Reference proteome</keyword>
<dbReference type="AlphaFoldDB" id="A0AAN8JC26"/>
<keyword evidence="1" id="KW-0732">Signal</keyword>
<dbReference type="EMBL" id="JAZGQO010000011">
    <property type="protein sequence ID" value="KAK6174712.1"/>
    <property type="molecule type" value="Genomic_DNA"/>
</dbReference>
<dbReference type="Proteomes" id="UP001347796">
    <property type="component" value="Unassembled WGS sequence"/>
</dbReference>
<feature type="chain" id="PRO_5042894120" evidence="1">
    <location>
        <begin position="20"/>
        <end position="76"/>
    </location>
</feature>
<proteinExistence type="predicted"/>
<evidence type="ECO:0000313" key="2">
    <source>
        <dbReference type="EMBL" id="KAK6174712.1"/>
    </source>
</evidence>
<protein>
    <submittedName>
        <fullName evidence="2">Uncharacterized protein</fullName>
    </submittedName>
</protein>
<organism evidence="2 3">
    <name type="scientific">Patella caerulea</name>
    <name type="common">Rayed Mediterranean limpet</name>
    <dbReference type="NCBI Taxonomy" id="87958"/>
    <lineage>
        <taxon>Eukaryota</taxon>
        <taxon>Metazoa</taxon>
        <taxon>Spiralia</taxon>
        <taxon>Lophotrochozoa</taxon>
        <taxon>Mollusca</taxon>
        <taxon>Gastropoda</taxon>
        <taxon>Patellogastropoda</taxon>
        <taxon>Patelloidea</taxon>
        <taxon>Patellidae</taxon>
        <taxon>Patella</taxon>
    </lineage>
</organism>
<evidence type="ECO:0000256" key="1">
    <source>
        <dbReference type="SAM" id="SignalP"/>
    </source>
</evidence>
<sequence>MKIVATILACLLLVSVVCGQYWPYNPWMSSMVRPMVVNPMYRPIYNPWVFNMWNQLNDDNDDGIFGNRQNLMWMSD</sequence>
<evidence type="ECO:0000313" key="3">
    <source>
        <dbReference type="Proteomes" id="UP001347796"/>
    </source>
</evidence>
<reference evidence="2 3" key="1">
    <citation type="submission" date="2024-01" db="EMBL/GenBank/DDBJ databases">
        <title>The genome of the rayed Mediterranean limpet Patella caerulea (Linnaeus, 1758).</title>
        <authorList>
            <person name="Anh-Thu Weber A."/>
            <person name="Halstead-Nussloch G."/>
        </authorList>
    </citation>
    <scope>NUCLEOTIDE SEQUENCE [LARGE SCALE GENOMIC DNA]</scope>
    <source>
        <strain evidence="2">AATW-2023a</strain>
        <tissue evidence="2">Whole specimen</tissue>
    </source>
</reference>